<feature type="non-terminal residue" evidence="6">
    <location>
        <position position="671"/>
    </location>
</feature>
<dbReference type="InterPro" id="IPR001343">
    <property type="entry name" value="Hemolysn_Ca-bd"/>
</dbReference>
<feature type="non-terminal residue" evidence="6">
    <location>
        <position position="1"/>
    </location>
</feature>
<dbReference type="GO" id="GO:0005615">
    <property type="term" value="C:extracellular space"/>
    <property type="evidence" value="ECO:0007669"/>
    <property type="project" value="InterPro"/>
</dbReference>
<dbReference type="InterPro" id="IPR011049">
    <property type="entry name" value="Serralysin-like_metalloprot_C"/>
</dbReference>
<evidence type="ECO:0000256" key="1">
    <source>
        <dbReference type="ARBA" id="ARBA00001913"/>
    </source>
</evidence>
<keyword evidence="4" id="KW-0677">Repeat</keyword>
<dbReference type="Pfam" id="PF08548">
    <property type="entry name" value="Peptidase_M10_C"/>
    <property type="match status" value="1"/>
</dbReference>
<dbReference type="InterPro" id="IPR034033">
    <property type="entry name" value="Serralysin-like"/>
</dbReference>
<name>A0A381VZY2_9ZZZZ</name>
<dbReference type="PRINTS" id="PR00313">
    <property type="entry name" value="CABNDNGRPT"/>
</dbReference>
<dbReference type="Gene3D" id="2.150.10.10">
    <property type="entry name" value="Serralysin-like metalloprotease, C-terminal"/>
    <property type="match status" value="1"/>
</dbReference>
<accession>A0A381VZY2</accession>
<dbReference type="CDD" id="cd04277">
    <property type="entry name" value="ZnMc_serralysin_like"/>
    <property type="match status" value="1"/>
</dbReference>
<dbReference type="SUPFAM" id="SSF55486">
    <property type="entry name" value="Metalloproteases ('zincins'), catalytic domain"/>
    <property type="match status" value="1"/>
</dbReference>
<keyword evidence="3" id="KW-0964">Secreted</keyword>
<evidence type="ECO:0000256" key="3">
    <source>
        <dbReference type="ARBA" id="ARBA00022525"/>
    </source>
</evidence>
<dbReference type="AlphaFoldDB" id="A0A381VZY2"/>
<dbReference type="GO" id="GO:0008237">
    <property type="term" value="F:metallopeptidase activity"/>
    <property type="evidence" value="ECO:0007669"/>
    <property type="project" value="InterPro"/>
</dbReference>
<evidence type="ECO:0000256" key="2">
    <source>
        <dbReference type="ARBA" id="ARBA00004613"/>
    </source>
</evidence>
<reference evidence="6" key="1">
    <citation type="submission" date="2018-05" db="EMBL/GenBank/DDBJ databases">
        <authorList>
            <person name="Lanie J.A."/>
            <person name="Ng W.-L."/>
            <person name="Kazmierczak K.M."/>
            <person name="Andrzejewski T.M."/>
            <person name="Davidsen T.M."/>
            <person name="Wayne K.J."/>
            <person name="Tettelin H."/>
            <person name="Glass J.I."/>
            <person name="Rusch D."/>
            <person name="Podicherti R."/>
            <person name="Tsui H.-C.T."/>
            <person name="Winkler M.E."/>
        </authorList>
    </citation>
    <scope>NUCLEOTIDE SEQUENCE</scope>
</reference>
<dbReference type="Gene3D" id="3.40.390.10">
    <property type="entry name" value="Collagenase (Catalytic Domain)"/>
    <property type="match status" value="1"/>
</dbReference>
<dbReference type="InterPro" id="IPR024079">
    <property type="entry name" value="MetalloPept_cat_dom_sf"/>
</dbReference>
<evidence type="ECO:0000259" key="5">
    <source>
        <dbReference type="Pfam" id="PF08548"/>
    </source>
</evidence>
<dbReference type="GO" id="GO:0005509">
    <property type="term" value="F:calcium ion binding"/>
    <property type="evidence" value="ECO:0007669"/>
    <property type="project" value="InterPro"/>
</dbReference>
<feature type="domain" description="Peptidase M10 serralysin C-terminal" evidence="5">
    <location>
        <begin position="263"/>
        <end position="391"/>
    </location>
</feature>
<comment type="subcellular location">
    <subcellularLocation>
        <location evidence="2">Secreted</location>
    </subcellularLocation>
</comment>
<dbReference type="EMBL" id="UINC01010155">
    <property type="protein sequence ID" value="SVA45288.1"/>
    <property type="molecule type" value="Genomic_DNA"/>
</dbReference>
<sequence length="671" mass="72050">LEVFVSEQTYLVSGQSIEIIEGSGTSYIDSLFNNRFGSPIKWVSDPYLNAEYSVNGSTVITYSFPGLLGTTALFNYADDVGEIVAVPFSAQQAADTRLALAKISEYINVTFVEVEEVGDAVGTIRFGINTITDEEGNYREGIAATGDPPSEEPRGGDVWFNKWFTNVADFSTGLVRYGEGDNIGSVTGDGDVTVLYHEIFHTLGIEHPGDHPTIPFPEGKNSRESSVMAGEFNNTLPAVHIDGVNYVVASTPMVYDIAAIQYLYGANMTHNSGDTTYSFDPDTPFIEAIWDAGGNDTLDFSNFSESNTISLVDGEHSTIGFDAKTNEDVDWSMTDNLGIAFNAIIENAIGGSGADTITGNSSRNNIEGGAGNDTIDGGAGIDTAIYKDSSSNFIITKNDNGTVSVNHSLKNETFTISLKNDGYGNVFYVNDVAQTMSSSLYRGMTYKFDQSDASNANHHLRFSTTSDGIHAGGSEYTTGVTVVGTPGQTGAYTEIIVPDTAPDTLYVYCHNHSGIGFSSNIEVNEGTDTLTNVEYMKFSDKTVSKISLEYSLSSDTDPSQNILTAHSETTLSGTLNFNAGNNIIILDGQATTYRGLEGDDTYFISQLLPKNSKISITDTSGDNTIQLPANTYIDTSLFTKNAARLTLEDGREVTISGADKFTYNVGGNITN</sequence>
<dbReference type="InterPro" id="IPR013858">
    <property type="entry name" value="Peptidase_M10B_C"/>
</dbReference>
<organism evidence="6">
    <name type="scientific">marine metagenome</name>
    <dbReference type="NCBI Taxonomy" id="408172"/>
    <lineage>
        <taxon>unclassified sequences</taxon>
        <taxon>metagenomes</taxon>
        <taxon>ecological metagenomes</taxon>
    </lineage>
</organism>
<protein>
    <recommendedName>
        <fullName evidence="5">Peptidase M10 serralysin C-terminal domain-containing protein</fullName>
    </recommendedName>
</protein>
<gene>
    <name evidence="6" type="ORF">METZ01_LOCUS98142</name>
</gene>
<dbReference type="SUPFAM" id="SSF51120">
    <property type="entry name" value="beta-Roll"/>
    <property type="match status" value="1"/>
</dbReference>
<evidence type="ECO:0000313" key="6">
    <source>
        <dbReference type="EMBL" id="SVA45288.1"/>
    </source>
</evidence>
<proteinExistence type="predicted"/>
<comment type="cofactor">
    <cofactor evidence="1">
        <name>Ca(2+)</name>
        <dbReference type="ChEBI" id="CHEBI:29108"/>
    </cofactor>
</comment>
<dbReference type="Pfam" id="PF00353">
    <property type="entry name" value="HemolysinCabind"/>
    <property type="match status" value="1"/>
</dbReference>
<evidence type="ECO:0000256" key="4">
    <source>
        <dbReference type="ARBA" id="ARBA00022737"/>
    </source>
</evidence>